<evidence type="ECO:0000313" key="3">
    <source>
        <dbReference type="Proteomes" id="UP000429523"/>
    </source>
</evidence>
<accession>A0A6A3EKH4</accession>
<reference evidence="2 3" key="1">
    <citation type="submission" date="2018-08" db="EMBL/GenBank/DDBJ databases">
        <title>Genomic investigation of the strawberry pathogen Phytophthora fragariae indicates pathogenicity is determined by transcriptional variation in three key races.</title>
        <authorList>
            <person name="Adams T.M."/>
            <person name="Armitage A.D."/>
            <person name="Sobczyk M.K."/>
            <person name="Bates H.J."/>
            <person name="Dunwell J.M."/>
            <person name="Nellist C.F."/>
            <person name="Harrison R.J."/>
        </authorList>
    </citation>
    <scope>NUCLEOTIDE SEQUENCE [LARGE SCALE GENOMIC DNA]</scope>
    <source>
        <strain evidence="2 3">NOV-9</strain>
    </source>
</reference>
<feature type="compositionally biased region" description="Polar residues" evidence="1">
    <location>
        <begin position="47"/>
        <end position="59"/>
    </location>
</feature>
<feature type="region of interest" description="Disordered" evidence="1">
    <location>
        <begin position="44"/>
        <end position="75"/>
    </location>
</feature>
<protein>
    <submittedName>
        <fullName evidence="2">Uncharacterized protein</fullName>
    </submittedName>
</protein>
<dbReference type="AlphaFoldDB" id="A0A6A3EKH4"/>
<gene>
    <name evidence="2" type="ORF">PF009_g16037</name>
</gene>
<evidence type="ECO:0000256" key="1">
    <source>
        <dbReference type="SAM" id="MobiDB-lite"/>
    </source>
</evidence>
<feature type="compositionally biased region" description="Basic residues" evidence="1">
    <location>
        <begin position="61"/>
        <end position="73"/>
    </location>
</feature>
<name>A0A6A3EKH4_9STRA</name>
<evidence type="ECO:0000313" key="2">
    <source>
        <dbReference type="EMBL" id="KAE8933972.1"/>
    </source>
</evidence>
<organism evidence="2 3">
    <name type="scientific">Phytophthora fragariae</name>
    <dbReference type="NCBI Taxonomy" id="53985"/>
    <lineage>
        <taxon>Eukaryota</taxon>
        <taxon>Sar</taxon>
        <taxon>Stramenopiles</taxon>
        <taxon>Oomycota</taxon>
        <taxon>Peronosporomycetes</taxon>
        <taxon>Peronosporales</taxon>
        <taxon>Peronosporaceae</taxon>
        <taxon>Phytophthora</taxon>
    </lineage>
</organism>
<dbReference type="EMBL" id="QXGF01000957">
    <property type="protein sequence ID" value="KAE8933972.1"/>
    <property type="molecule type" value="Genomic_DNA"/>
</dbReference>
<dbReference type="Proteomes" id="UP000429523">
    <property type="component" value="Unassembled WGS sequence"/>
</dbReference>
<feature type="compositionally biased region" description="Polar residues" evidence="1">
    <location>
        <begin position="97"/>
        <end position="111"/>
    </location>
</feature>
<proteinExistence type="predicted"/>
<feature type="region of interest" description="Disordered" evidence="1">
    <location>
        <begin position="89"/>
        <end position="119"/>
    </location>
</feature>
<sequence>MGVGSLETLEIDVLNSMDGGGLDLRELLGLRLLLRALRRAVGIESRAGQTSNGEQQPALTRTRRQRAGFHRRIPSACLDTADPTARYDAVARFQARETPSNFHRSQPTASRGSDDDTSV</sequence>
<comment type="caution">
    <text evidence="2">The sequence shown here is derived from an EMBL/GenBank/DDBJ whole genome shotgun (WGS) entry which is preliminary data.</text>
</comment>